<dbReference type="InterPro" id="IPR020846">
    <property type="entry name" value="MFS_dom"/>
</dbReference>
<name>A0A1G7GSD5_9BACT</name>
<dbReference type="PROSITE" id="PS00216">
    <property type="entry name" value="SUGAR_TRANSPORT_1"/>
    <property type="match status" value="1"/>
</dbReference>
<evidence type="ECO:0000313" key="12">
    <source>
        <dbReference type="EMBL" id="SDE91062.1"/>
    </source>
</evidence>
<feature type="transmembrane region" description="Helical" evidence="10">
    <location>
        <begin position="118"/>
        <end position="139"/>
    </location>
</feature>
<dbReference type="Proteomes" id="UP000182427">
    <property type="component" value="Chromosome I"/>
</dbReference>
<comment type="similarity">
    <text evidence="2 9">Belongs to the major facilitator superfamily. Sugar transporter (TC 2.A.1.1) family.</text>
</comment>
<feature type="transmembrane region" description="Helical" evidence="10">
    <location>
        <begin position="21"/>
        <end position="42"/>
    </location>
</feature>
<dbReference type="InterPro" id="IPR036259">
    <property type="entry name" value="MFS_trans_sf"/>
</dbReference>
<feature type="transmembrane region" description="Helical" evidence="10">
    <location>
        <begin position="409"/>
        <end position="428"/>
    </location>
</feature>
<feature type="transmembrane region" description="Helical" evidence="10">
    <location>
        <begin position="371"/>
        <end position="397"/>
    </location>
</feature>
<feature type="transmembrane region" description="Helical" evidence="10">
    <location>
        <begin position="151"/>
        <end position="174"/>
    </location>
</feature>
<evidence type="ECO:0000313" key="13">
    <source>
        <dbReference type="Proteomes" id="UP000182427"/>
    </source>
</evidence>
<dbReference type="SUPFAM" id="SSF103473">
    <property type="entry name" value="MFS general substrate transporter"/>
    <property type="match status" value="1"/>
</dbReference>
<feature type="domain" description="Major facilitator superfamily (MFS) profile" evidence="11">
    <location>
        <begin position="26"/>
        <end position="463"/>
    </location>
</feature>
<dbReference type="RefSeq" id="WP_083344001.1">
    <property type="nucleotide sequence ID" value="NZ_LT629690.1"/>
</dbReference>
<dbReference type="AlphaFoldDB" id="A0A1G7GSD5"/>
<keyword evidence="3 9" id="KW-0813">Transport</keyword>
<evidence type="ECO:0000256" key="10">
    <source>
        <dbReference type="SAM" id="Phobius"/>
    </source>
</evidence>
<reference evidence="12 13" key="1">
    <citation type="submission" date="2016-10" db="EMBL/GenBank/DDBJ databases">
        <authorList>
            <person name="de Groot N.N."/>
        </authorList>
    </citation>
    <scope>NUCLEOTIDE SEQUENCE [LARGE SCALE GENOMIC DNA]</scope>
    <source>
        <strain evidence="12 13">GAS232</strain>
    </source>
</reference>
<sequence>MQGPAIHTTESSILVPAARSIYVWVIAIVAALGGLLFGYDWVVIGGAREFYEMYFHLVSPSLIGWVNSCALVGCLIGSLAAGSLAERLGRKPLLLVAAVLFAVSSALTGWSYSLSAFITWRIVGGVAIGLASNVSPLYIAEISPAHLRGRLVSLNQFAIVIGILLAQIVNWRIARPIPAGLSAAQLMTSWNVQYGWRWMFTAVVIPSLVFTVASLVIPESPRWLLTRGRNKEVLETLAKIGGRSYAEAECFNIQTAIKQESAAGPSTWSELLHSSVRRIVFIGIALAVLQQWTGINVLFNYAADVYKSAGYGANDILLNIVITGAINLVFTIIAMLLVDRVGRRWLMLFGCVGIGISHLACSFAYTAHWPAIAILFLTLSAIACYALTLAPVTWVLIAEIFPNRVRSQAVSIAVSALWLASFALTYTFPLLNRALGTGGIFRTYGVICLLGWALVFFFVPETRGRSLEQIEQALARQ</sequence>
<evidence type="ECO:0000256" key="6">
    <source>
        <dbReference type="ARBA" id="ARBA00022692"/>
    </source>
</evidence>
<keyword evidence="4" id="KW-1003">Cell membrane</keyword>
<dbReference type="FunFam" id="1.20.1250.20:FF:000122">
    <property type="entry name" value="D-xylose transporter XylE"/>
    <property type="match status" value="1"/>
</dbReference>
<feature type="transmembrane region" description="Helical" evidence="10">
    <location>
        <begin position="194"/>
        <end position="217"/>
    </location>
</feature>
<feature type="transmembrane region" description="Helical" evidence="10">
    <location>
        <begin position="279"/>
        <end position="301"/>
    </location>
</feature>
<dbReference type="Gene3D" id="1.20.1250.20">
    <property type="entry name" value="MFS general substrate transporter like domains"/>
    <property type="match status" value="2"/>
</dbReference>
<dbReference type="InterPro" id="IPR005828">
    <property type="entry name" value="MFS_sugar_transport-like"/>
</dbReference>
<feature type="transmembrane region" description="Helical" evidence="10">
    <location>
        <begin position="62"/>
        <end position="81"/>
    </location>
</feature>
<dbReference type="InterPro" id="IPR050814">
    <property type="entry name" value="Myo-inositol_Transporter"/>
</dbReference>
<dbReference type="PROSITE" id="PS00217">
    <property type="entry name" value="SUGAR_TRANSPORT_2"/>
    <property type="match status" value="1"/>
</dbReference>
<feature type="transmembrane region" description="Helical" evidence="10">
    <location>
        <begin position="93"/>
        <end position="112"/>
    </location>
</feature>
<evidence type="ECO:0000256" key="4">
    <source>
        <dbReference type="ARBA" id="ARBA00022475"/>
    </source>
</evidence>
<dbReference type="NCBIfam" id="TIGR00879">
    <property type="entry name" value="SP"/>
    <property type="match status" value="1"/>
</dbReference>
<evidence type="ECO:0000256" key="7">
    <source>
        <dbReference type="ARBA" id="ARBA00022989"/>
    </source>
</evidence>
<keyword evidence="13" id="KW-1185">Reference proteome</keyword>
<dbReference type="EMBL" id="LT629690">
    <property type="protein sequence ID" value="SDE91062.1"/>
    <property type="molecule type" value="Genomic_DNA"/>
</dbReference>
<feature type="transmembrane region" description="Helical" evidence="10">
    <location>
        <begin position="440"/>
        <end position="459"/>
    </location>
</feature>
<keyword evidence="5" id="KW-0762">Sugar transport</keyword>
<gene>
    <name evidence="12" type="ORF">SAMN05444167_0787</name>
</gene>
<keyword evidence="8 10" id="KW-0472">Membrane</keyword>
<keyword evidence="7 10" id="KW-1133">Transmembrane helix</keyword>
<feature type="transmembrane region" description="Helical" evidence="10">
    <location>
        <begin position="316"/>
        <end position="338"/>
    </location>
</feature>
<feature type="transmembrane region" description="Helical" evidence="10">
    <location>
        <begin position="345"/>
        <end position="365"/>
    </location>
</feature>
<evidence type="ECO:0000259" key="11">
    <source>
        <dbReference type="PROSITE" id="PS50850"/>
    </source>
</evidence>
<evidence type="ECO:0000256" key="9">
    <source>
        <dbReference type="RuleBase" id="RU003346"/>
    </source>
</evidence>
<protein>
    <submittedName>
        <fullName evidence="12">MFS transporter, sugar porter (SP) family</fullName>
    </submittedName>
</protein>
<dbReference type="OrthoDB" id="9783823at2"/>
<evidence type="ECO:0000256" key="2">
    <source>
        <dbReference type="ARBA" id="ARBA00010992"/>
    </source>
</evidence>
<evidence type="ECO:0000256" key="5">
    <source>
        <dbReference type="ARBA" id="ARBA00022597"/>
    </source>
</evidence>
<dbReference type="Pfam" id="PF00083">
    <property type="entry name" value="Sugar_tr"/>
    <property type="match status" value="1"/>
</dbReference>
<dbReference type="GO" id="GO:0022857">
    <property type="term" value="F:transmembrane transporter activity"/>
    <property type="evidence" value="ECO:0007669"/>
    <property type="project" value="InterPro"/>
</dbReference>
<proteinExistence type="inferred from homology"/>
<dbReference type="PROSITE" id="PS50850">
    <property type="entry name" value="MFS"/>
    <property type="match status" value="1"/>
</dbReference>
<dbReference type="InterPro" id="IPR003663">
    <property type="entry name" value="Sugar/inositol_transpt"/>
</dbReference>
<dbReference type="PANTHER" id="PTHR48020">
    <property type="entry name" value="PROTON MYO-INOSITOL COTRANSPORTER"/>
    <property type="match status" value="1"/>
</dbReference>
<evidence type="ECO:0000256" key="1">
    <source>
        <dbReference type="ARBA" id="ARBA00004651"/>
    </source>
</evidence>
<keyword evidence="6 10" id="KW-0812">Transmembrane</keyword>
<comment type="subcellular location">
    <subcellularLocation>
        <location evidence="1">Cell membrane</location>
        <topology evidence="1">Multi-pass membrane protein</topology>
    </subcellularLocation>
</comment>
<accession>A0A1G7GSD5</accession>
<dbReference type="PRINTS" id="PR00171">
    <property type="entry name" value="SUGRTRNSPORT"/>
</dbReference>
<dbReference type="GO" id="GO:0005886">
    <property type="term" value="C:plasma membrane"/>
    <property type="evidence" value="ECO:0007669"/>
    <property type="project" value="UniProtKB-SubCell"/>
</dbReference>
<dbReference type="PANTHER" id="PTHR48020:SF12">
    <property type="entry name" value="PROTON MYO-INOSITOL COTRANSPORTER"/>
    <property type="match status" value="1"/>
</dbReference>
<organism evidence="12 13">
    <name type="scientific">Terriglobus roseus</name>
    <dbReference type="NCBI Taxonomy" id="392734"/>
    <lineage>
        <taxon>Bacteria</taxon>
        <taxon>Pseudomonadati</taxon>
        <taxon>Acidobacteriota</taxon>
        <taxon>Terriglobia</taxon>
        <taxon>Terriglobales</taxon>
        <taxon>Acidobacteriaceae</taxon>
        <taxon>Terriglobus</taxon>
    </lineage>
</organism>
<evidence type="ECO:0000256" key="3">
    <source>
        <dbReference type="ARBA" id="ARBA00022448"/>
    </source>
</evidence>
<evidence type="ECO:0000256" key="8">
    <source>
        <dbReference type="ARBA" id="ARBA00023136"/>
    </source>
</evidence>
<dbReference type="InterPro" id="IPR005829">
    <property type="entry name" value="Sugar_transporter_CS"/>
</dbReference>